<evidence type="ECO:0000256" key="7">
    <source>
        <dbReference type="ARBA" id="ARBA00022989"/>
    </source>
</evidence>
<keyword evidence="4 9" id="KW-1003">Cell membrane</keyword>
<evidence type="ECO:0000313" key="12">
    <source>
        <dbReference type="Proteomes" id="UP001220509"/>
    </source>
</evidence>
<evidence type="ECO:0000259" key="10">
    <source>
        <dbReference type="PROSITE" id="PS51012"/>
    </source>
</evidence>
<feature type="transmembrane region" description="Helical" evidence="9">
    <location>
        <begin position="34"/>
        <end position="55"/>
    </location>
</feature>
<evidence type="ECO:0000313" key="11">
    <source>
        <dbReference type="EMBL" id="WCT55317.1"/>
    </source>
</evidence>
<organism evidence="11 12">
    <name type="scientific">Paenibacillus kyungheensis</name>
    <dbReference type="NCBI Taxonomy" id="1452732"/>
    <lineage>
        <taxon>Bacteria</taxon>
        <taxon>Bacillati</taxon>
        <taxon>Bacillota</taxon>
        <taxon>Bacilli</taxon>
        <taxon>Bacillales</taxon>
        <taxon>Paenibacillaceae</taxon>
        <taxon>Paenibacillus</taxon>
    </lineage>
</organism>
<feature type="transmembrane region" description="Helical" evidence="9">
    <location>
        <begin position="113"/>
        <end position="136"/>
    </location>
</feature>
<sequence>MLELKRYFLNFYKYKDLLKLLVAKDIKIKYKRSVLGIVWSVLNPLLTMIIITLVFQELFKFNVENFAAYVISGQVLFSFFSDSTSLAMSSIYSSGQIIKKVYIPKYIFPLSKVLYSLVNMLFSLIAVLIVCFITGVDLKYTFIFSFLSIFYVFVFSVGVGLILCSIVVFFRDVEHIYGVFITAWMYATPIIYPVSIMPDKYMPLLLGNPMFYFLTHFRESLLYGHIPPLELNIQCASYALVTLLIGVYLFKQRQDKFILYI</sequence>
<dbReference type="PANTHER" id="PTHR30413:SF8">
    <property type="entry name" value="TRANSPORT PERMEASE PROTEIN"/>
    <property type="match status" value="1"/>
</dbReference>
<keyword evidence="5" id="KW-0997">Cell inner membrane</keyword>
<dbReference type="Proteomes" id="UP001220509">
    <property type="component" value="Chromosome"/>
</dbReference>
<feature type="transmembrane region" description="Helical" evidence="9">
    <location>
        <begin position="176"/>
        <end position="196"/>
    </location>
</feature>
<evidence type="ECO:0000256" key="9">
    <source>
        <dbReference type="RuleBase" id="RU361157"/>
    </source>
</evidence>
<evidence type="ECO:0000256" key="2">
    <source>
        <dbReference type="ARBA" id="ARBA00007783"/>
    </source>
</evidence>
<evidence type="ECO:0000256" key="4">
    <source>
        <dbReference type="ARBA" id="ARBA00022475"/>
    </source>
</evidence>
<proteinExistence type="inferred from homology"/>
<keyword evidence="6 9" id="KW-0812">Transmembrane</keyword>
<dbReference type="Pfam" id="PF01061">
    <property type="entry name" value="ABC2_membrane"/>
    <property type="match status" value="1"/>
</dbReference>
<protein>
    <recommendedName>
        <fullName evidence="9">Transport permease protein</fullName>
    </recommendedName>
</protein>
<keyword evidence="8 9" id="KW-0472">Membrane</keyword>
<reference evidence="11 12" key="1">
    <citation type="submission" date="2023-02" db="EMBL/GenBank/DDBJ databases">
        <title>Genome sequence of Paenibacillus kyungheensis KACC 18744.</title>
        <authorList>
            <person name="Kim S."/>
            <person name="Heo J."/>
            <person name="Kwon S.-W."/>
        </authorList>
    </citation>
    <scope>NUCLEOTIDE SEQUENCE [LARGE SCALE GENOMIC DNA]</scope>
    <source>
        <strain evidence="11 12">KACC 18744</strain>
    </source>
</reference>
<keyword evidence="12" id="KW-1185">Reference proteome</keyword>
<gene>
    <name evidence="11" type="ORF">PQ456_19555</name>
</gene>
<keyword evidence="7 9" id="KW-1133">Transmembrane helix</keyword>
<evidence type="ECO:0000256" key="6">
    <source>
        <dbReference type="ARBA" id="ARBA00022692"/>
    </source>
</evidence>
<evidence type="ECO:0000256" key="5">
    <source>
        <dbReference type="ARBA" id="ARBA00022519"/>
    </source>
</evidence>
<dbReference type="EMBL" id="CP117416">
    <property type="protein sequence ID" value="WCT55317.1"/>
    <property type="molecule type" value="Genomic_DNA"/>
</dbReference>
<dbReference type="InterPro" id="IPR013525">
    <property type="entry name" value="ABC2_TM"/>
</dbReference>
<accession>A0AAX3LZR6</accession>
<feature type="transmembrane region" description="Helical" evidence="9">
    <location>
        <begin position="67"/>
        <end position="92"/>
    </location>
</feature>
<dbReference type="AlphaFoldDB" id="A0AAX3LZR6"/>
<comment type="subcellular location">
    <subcellularLocation>
        <location evidence="1">Cell inner membrane</location>
        <topology evidence="1">Multi-pass membrane protein</topology>
    </subcellularLocation>
    <subcellularLocation>
        <location evidence="9">Cell membrane</location>
        <topology evidence="9">Multi-pass membrane protein</topology>
    </subcellularLocation>
</comment>
<keyword evidence="3 9" id="KW-0813">Transport</keyword>
<dbReference type="GO" id="GO:0140359">
    <property type="term" value="F:ABC-type transporter activity"/>
    <property type="evidence" value="ECO:0007669"/>
    <property type="project" value="InterPro"/>
</dbReference>
<dbReference type="PROSITE" id="PS51012">
    <property type="entry name" value="ABC_TM2"/>
    <property type="match status" value="1"/>
</dbReference>
<name>A0AAX3LZR6_9BACL</name>
<dbReference type="InterPro" id="IPR000412">
    <property type="entry name" value="ABC_2_transport"/>
</dbReference>
<feature type="transmembrane region" description="Helical" evidence="9">
    <location>
        <begin position="231"/>
        <end position="250"/>
    </location>
</feature>
<comment type="similarity">
    <text evidence="2 9">Belongs to the ABC-2 integral membrane protein family.</text>
</comment>
<dbReference type="KEGG" id="pka:PQ456_19555"/>
<evidence type="ECO:0000256" key="8">
    <source>
        <dbReference type="ARBA" id="ARBA00023136"/>
    </source>
</evidence>
<dbReference type="GO" id="GO:0015920">
    <property type="term" value="P:lipopolysaccharide transport"/>
    <property type="evidence" value="ECO:0007669"/>
    <property type="project" value="TreeGrafter"/>
</dbReference>
<dbReference type="InterPro" id="IPR047817">
    <property type="entry name" value="ABC2_TM_bact-type"/>
</dbReference>
<feature type="domain" description="ABC transmembrane type-2" evidence="10">
    <location>
        <begin position="35"/>
        <end position="253"/>
    </location>
</feature>
<feature type="transmembrane region" description="Helical" evidence="9">
    <location>
        <begin position="142"/>
        <end position="169"/>
    </location>
</feature>
<evidence type="ECO:0000256" key="1">
    <source>
        <dbReference type="ARBA" id="ARBA00004429"/>
    </source>
</evidence>
<dbReference type="GO" id="GO:0043190">
    <property type="term" value="C:ATP-binding cassette (ABC) transporter complex"/>
    <property type="evidence" value="ECO:0007669"/>
    <property type="project" value="InterPro"/>
</dbReference>
<evidence type="ECO:0000256" key="3">
    <source>
        <dbReference type="ARBA" id="ARBA00022448"/>
    </source>
</evidence>
<dbReference type="PANTHER" id="PTHR30413">
    <property type="entry name" value="INNER MEMBRANE TRANSPORT PERMEASE"/>
    <property type="match status" value="1"/>
</dbReference>
<dbReference type="RefSeq" id="WP_273613700.1">
    <property type="nucleotide sequence ID" value="NZ_CP117416.1"/>
</dbReference>
<dbReference type="PRINTS" id="PR00164">
    <property type="entry name" value="ABC2TRNSPORT"/>
</dbReference>